<organism evidence="1 2">
    <name type="scientific">Hymenoscyphus fraxineus</name>
    <dbReference type="NCBI Taxonomy" id="746836"/>
    <lineage>
        <taxon>Eukaryota</taxon>
        <taxon>Fungi</taxon>
        <taxon>Dikarya</taxon>
        <taxon>Ascomycota</taxon>
        <taxon>Pezizomycotina</taxon>
        <taxon>Leotiomycetes</taxon>
        <taxon>Helotiales</taxon>
        <taxon>Helotiaceae</taxon>
        <taxon>Hymenoscyphus</taxon>
    </lineage>
</organism>
<comment type="caution">
    <text evidence="1">The sequence shown here is derived from an EMBL/GenBank/DDBJ whole genome shotgun (WGS) entry which is preliminary data.</text>
</comment>
<proteinExistence type="predicted"/>
<dbReference type="Proteomes" id="UP000696280">
    <property type="component" value="Unassembled WGS sequence"/>
</dbReference>
<name>A0A9N9PPW4_9HELO</name>
<evidence type="ECO:0000313" key="1">
    <source>
        <dbReference type="EMBL" id="CAG8955101.1"/>
    </source>
</evidence>
<sequence length="241" mass="27479">MAWVLACATWVWWGDSTIENRKAIFESKYRFISSFDTLTSLSLMIYTVELGHAGLFQAILKHKNLRTLRIEYDDAWRNFIAYLSGACTVQTLIEGLPYLPEFEFSPDDTQIRDSPQPDRSSLDNWYRIVQGFLAHAQTPAFEGANFVWENHYKLRNIWIKSTFVLASSYGKVEEHTSRPEVLVGEGEICYGEAGEDDQAYLVVVGLDVRGLSQLRVLLSECLFFNCCDESSLGGISFMPKK</sequence>
<reference evidence="1" key="1">
    <citation type="submission" date="2021-07" db="EMBL/GenBank/DDBJ databases">
        <authorList>
            <person name="Durling M."/>
        </authorList>
    </citation>
    <scope>NUCLEOTIDE SEQUENCE</scope>
</reference>
<dbReference type="AlphaFoldDB" id="A0A9N9PPW4"/>
<accession>A0A9N9PPW4</accession>
<keyword evidence="2" id="KW-1185">Reference proteome</keyword>
<dbReference type="OrthoDB" id="3533992at2759"/>
<protein>
    <submittedName>
        <fullName evidence="1">Uncharacterized protein</fullName>
    </submittedName>
</protein>
<gene>
    <name evidence="1" type="ORF">HYFRA_00007116</name>
</gene>
<dbReference type="EMBL" id="CAJVRL010000060">
    <property type="protein sequence ID" value="CAG8955101.1"/>
    <property type="molecule type" value="Genomic_DNA"/>
</dbReference>
<evidence type="ECO:0000313" key="2">
    <source>
        <dbReference type="Proteomes" id="UP000696280"/>
    </source>
</evidence>